<dbReference type="RefSeq" id="WP_016455330.1">
    <property type="nucleotide sequence ID" value="NZ_KE150269.1"/>
</dbReference>
<dbReference type="InterPro" id="IPR029069">
    <property type="entry name" value="HotDog_dom_sf"/>
</dbReference>
<dbReference type="HAMAP" id="MF_00799">
    <property type="entry name" value="UPF0336"/>
    <property type="match status" value="1"/>
</dbReference>
<dbReference type="PATRIC" id="fig|883161.3.peg.486"/>
<dbReference type="STRING" id="883161.HMPREF9306_00483"/>
<gene>
    <name evidence="3" type="ORF">HMPREF9306_00483</name>
</gene>
<dbReference type="SUPFAM" id="SSF54637">
    <property type="entry name" value="Thioesterase/thiol ester dehydrase-isomerase"/>
    <property type="match status" value="1"/>
</dbReference>
<evidence type="ECO:0000256" key="1">
    <source>
        <dbReference type="HAMAP-Rule" id="MF_00799"/>
    </source>
</evidence>
<dbReference type="AlphaFoldDB" id="S2WM37"/>
<keyword evidence="4" id="KW-1185">Reference proteome</keyword>
<reference evidence="3 4" key="1">
    <citation type="submission" date="2013-04" db="EMBL/GenBank/DDBJ databases">
        <title>The Genome Sequence of Propionimicrobium lymphophilum ACS-093-V-SCH5.</title>
        <authorList>
            <consortium name="The Broad Institute Genomics Platform"/>
            <person name="Earl A."/>
            <person name="Ward D."/>
            <person name="Feldgarden M."/>
            <person name="Gevers D."/>
            <person name="Saerens B."/>
            <person name="Vaneechoutte M."/>
            <person name="Walker B."/>
            <person name="Young S."/>
            <person name="Zeng Q."/>
            <person name="Gargeya S."/>
            <person name="Fitzgerald M."/>
            <person name="Haas B."/>
            <person name="Abouelleil A."/>
            <person name="Allen A.W."/>
            <person name="Alvarado L."/>
            <person name="Arachchi H.M."/>
            <person name="Berlin A.M."/>
            <person name="Chapman S.B."/>
            <person name="Gainer-Dewar J."/>
            <person name="Goldberg J."/>
            <person name="Griggs A."/>
            <person name="Gujja S."/>
            <person name="Hansen M."/>
            <person name="Howarth C."/>
            <person name="Imamovic A."/>
            <person name="Ireland A."/>
            <person name="Larimer J."/>
            <person name="McCowan C."/>
            <person name="Murphy C."/>
            <person name="Pearson M."/>
            <person name="Poon T.W."/>
            <person name="Priest M."/>
            <person name="Roberts A."/>
            <person name="Saif S."/>
            <person name="Shea T."/>
            <person name="Sisk P."/>
            <person name="Sykes S."/>
            <person name="Wortman J."/>
            <person name="Nusbaum C."/>
            <person name="Birren B."/>
        </authorList>
    </citation>
    <scope>NUCLEOTIDE SEQUENCE [LARGE SCALE GENOMIC DNA]</scope>
    <source>
        <strain evidence="3 4">ACS-093-V-SCH5</strain>
    </source>
</reference>
<dbReference type="Proteomes" id="UP000014417">
    <property type="component" value="Unassembled WGS sequence"/>
</dbReference>
<dbReference type="Pfam" id="PF13452">
    <property type="entry name" value="FAS1_DH_region"/>
    <property type="match status" value="1"/>
</dbReference>
<name>S2WM37_9ACTN</name>
<dbReference type="EMBL" id="AGZR01000004">
    <property type="protein sequence ID" value="EPD33722.1"/>
    <property type="molecule type" value="Genomic_DNA"/>
</dbReference>
<dbReference type="InterPro" id="IPR039569">
    <property type="entry name" value="FAS1-like_DH_region"/>
</dbReference>
<protein>
    <recommendedName>
        <fullName evidence="1">UPF0336 protein HMPREF9306_00483</fullName>
    </recommendedName>
</protein>
<comment type="caution">
    <text evidence="3">The sequence shown here is derived from an EMBL/GenBank/DDBJ whole genome shotgun (WGS) entry which is preliminary data.</text>
</comment>
<dbReference type="InterPro" id="IPR016709">
    <property type="entry name" value="HadA-like"/>
</dbReference>
<dbReference type="HOGENOM" id="CLU_116276_0_0_11"/>
<dbReference type="Gene3D" id="3.10.129.10">
    <property type="entry name" value="Hotdog Thioesterase"/>
    <property type="match status" value="1"/>
</dbReference>
<proteinExistence type="inferred from homology"/>
<dbReference type="OrthoDB" id="5415111at2"/>
<dbReference type="CDD" id="cd03441">
    <property type="entry name" value="R_hydratase_like"/>
    <property type="match status" value="1"/>
</dbReference>
<comment type="similarity">
    <text evidence="1">Belongs to the UPF0336 family.</text>
</comment>
<organism evidence="3 4">
    <name type="scientific">Propionimicrobium lymphophilum ACS-093-V-SCH5</name>
    <dbReference type="NCBI Taxonomy" id="883161"/>
    <lineage>
        <taxon>Bacteria</taxon>
        <taxon>Bacillati</taxon>
        <taxon>Actinomycetota</taxon>
        <taxon>Actinomycetes</taxon>
        <taxon>Propionibacteriales</taxon>
        <taxon>Propionibacteriaceae</taxon>
        <taxon>Propionimicrobium</taxon>
    </lineage>
</organism>
<feature type="domain" description="FAS1-like dehydratase" evidence="2">
    <location>
        <begin position="7"/>
        <end position="128"/>
    </location>
</feature>
<evidence type="ECO:0000259" key="2">
    <source>
        <dbReference type="Pfam" id="PF13452"/>
    </source>
</evidence>
<accession>S2WM37</accession>
<dbReference type="PIRSF" id="PIRSF018072">
    <property type="entry name" value="UCP018072"/>
    <property type="match status" value="1"/>
</dbReference>
<evidence type="ECO:0000313" key="3">
    <source>
        <dbReference type="EMBL" id="EPD33722.1"/>
    </source>
</evidence>
<evidence type="ECO:0000313" key="4">
    <source>
        <dbReference type="Proteomes" id="UP000014417"/>
    </source>
</evidence>
<sequence length="141" mass="15508">MAISSEHIGRSFPSTSVYEVNAEKIAEFATALGDDNPAYFGDDPVAPPTFPAVIASKAWGPFFDDPDLGLALHRTIHADQRFDYERPLRAGDRVSAKLTITKVRNRGNVNMVTIDVEISDEQGKRVVTATSQLIHTAEEQH</sequence>